<feature type="domain" description="TauD/TfdA-like" evidence="2">
    <location>
        <begin position="56"/>
        <end position="352"/>
    </location>
</feature>
<name>A0ABR3ZEQ1_9PEZI</name>
<protein>
    <recommendedName>
        <fullName evidence="2">TauD/TfdA-like domain-containing protein</fullName>
    </recommendedName>
</protein>
<dbReference type="SUPFAM" id="SSF51197">
    <property type="entry name" value="Clavaminate synthase-like"/>
    <property type="match status" value="1"/>
</dbReference>
<keyword evidence="1" id="KW-0560">Oxidoreductase</keyword>
<dbReference type="InterPro" id="IPR050411">
    <property type="entry name" value="AlphaKG_dependent_hydroxylases"/>
</dbReference>
<dbReference type="EMBL" id="JAWCUI010000015">
    <property type="protein sequence ID" value="KAL1898545.1"/>
    <property type="molecule type" value="Genomic_DNA"/>
</dbReference>
<comment type="caution">
    <text evidence="3">The sequence shown here is derived from an EMBL/GenBank/DDBJ whole genome shotgun (WGS) entry which is preliminary data.</text>
</comment>
<dbReference type="PANTHER" id="PTHR10696:SF21">
    <property type="entry name" value="TAUD_TFDA-LIKE DOMAIN-CONTAINING PROTEIN"/>
    <property type="match status" value="1"/>
</dbReference>
<dbReference type="Pfam" id="PF02668">
    <property type="entry name" value="TauD"/>
    <property type="match status" value="1"/>
</dbReference>
<dbReference type="Gene3D" id="3.60.130.10">
    <property type="entry name" value="Clavaminate synthase-like"/>
    <property type="match status" value="1"/>
</dbReference>
<dbReference type="InterPro" id="IPR042098">
    <property type="entry name" value="TauD-like_sf"/>
</dbReference>
<dbReference type="Proteomes" id="UP001583186">
    <property type="component" value="Unassembled WGS sequence"/>
</dbReference>
<keyword evidence="4" id="KW-1185">Reference proteome</keyword>
<dbReference type="InterPro" id="IPR003819">
    <property type="entry name" value="TauD/TfdA-like"/>
</dbReference>
<evidence type="ECO:0000259" key="2">
    <source>
        <dbReference type="Pfam" id="PF02668"/>
    </source>
</evidence>
<dbReference type="PANTHER" id="PTHR10696">
    <property type="entry name" value="GAMMA-BUTYROBETAINE HYDROXYLASE-RELATED"/>
    <property type="match status" value="1"/>
</dbReference>
<evidence type="ECO:0000313" key="3">
    <source>
        <dbReference type="EMBL" id="KAL1898545.1"/>
    </source>
</evidence>
<accession>A0ABR3ZEQ1</accession>
<reference evidence="3 4" key="1">
    <citation type="journal article" date="2024" name="IMA Fungus">
        <title>IMA Genome - F19 : A genome assembly and annotation guide to empower mycologists, including annotated draft genome sequences of Ceratocystis pirilliformis, Diaporthe australafricana, Fusarium ophioides, Paecilomyces lecythidis, and Sporothrix stenoceras.</title>
        <authorList>
            <person name="Aylward J."/>
            <person name="Wilson A.M."/>
            <person name="Visagie C.M."/>
            <person name="Spraker J."/>
            <person name="Barnes I."/>
            <person name="Buitendag C."/>
            <person name="Ceriani C."/>
            <person name="Del Mar Angel L."/>
            <person name="du Plessis D."/>
            <person name="Fuchs T."/>
            <person name="Gasser K."/>
            <person name="Kramer D."/>
            <person name="Li W."/>
            <person name="Munsamy K."/>
            <person name="Piso A."/>
            <person name="Price J.L."/>
            <person name="Sonnekus B."/>
            <person name="Thomas C."/>
            <person name="van der Nest A."/>
            <person name="van Dijk A."/>
            <person name="van Heerden A."/>
            <person name="van Vuuren N."/>
            <person name="Yilmaz N."/>
            <person name="Duong T.A."/>
            <person name="van der Merwe N.A."/>
            <person name="Wingfield M.J."/>
            <person name="Wingfield B.D."/>
        </authorList>
    </citation>
    <scope>NUCLEOTIDE SEQUENCE [LARGE SCALE GENOMIC DNA]</scope>
    <source>
        <strain evidence="3 4">CMW 5346</strain>
    </source>
</reference>
<evidence type="ECO:0000313" key="4">
    <source>
        <dbReference type="Proteomes" id="UP001583186"/>
    </source>
</evidence>
<proteinExistence type="predicted"/>
<organism evidence="3 4">
    <name type="scientific">Sporothrix stenoceras</name>
    <dbReference type="NCBI Taxonomy" id="5173"/>
    <lineage>
        <taxon>Eukaryota</taxon>
        <taxon>Fungi</taxon>
        <taxon>Dikarya</taxon>
        <taxon>Ascomycota</taxon>
        <taxon>Pezizomycotina</taxon>
        <taxon>Sordariomycetes</taxon>
        <taxon>Sordariomycetidae</taxon>
        <taxon>Ophiostomatales</taxon>
        <taxon>Ophiostomataceae</taxon>
        <taxon>Sporothrix</taxon>
    </lineage>
</organism>
<sequence>MAIAQEEFTDARIETFAIPGARVVYGKVFPLGIRVKTEQSFASIDEAVTHIEGLADRGALDLLLRDHGTILFRGFPVANASDFSRFVQAFKLPNQHQEVGLSGIRTTVNGFVKTANEEPSDVKFYYHSEYGRSAHFPGLLFFFSEIVPEKGGQTPLLSSLELYDELKKQLPDFIQALAEKGVIGRQYFPAKDDPEAAHIGWNWKDSYGFDIVEGDSMEEQHRKVEVVLRERLHAEGEWQPNGALYVLQKLPALRRVESTGLPSFFNGLMGVYGRARDNEALQAPYRGLDGKYHLSTTYGDGSPIPYDQLDKVLEIADSIGFLVPWQVGDVAYIDNYTVQHARTPWVGDRSLLVSLWDGREKFVAY</sequence>
<gene>
    <name evidence="3" type="ORF">Sste5346_003449</name>
</gene>
<evidence type="ECO:0000256" key="1">
    <source>
        <dbReference type="ARBA" id="ARBA00023002"/>
    </source>
</evidence>